<organism evidence="6 7">
    <name type="scientific">Sphingomonas oligophenolica</name>
    <dbReference type="NCBI Taxonomy" id="301154"/>
    <lineage>
        <taxon>Bacteria</taxon>
        <taxon>Pseudomonadati</taxon>
        <taxon>Pseudomonadota</taxon>
        <taxon>Alphaproteobacteria</taxon>
        <taxon>Sphingomonadales</taxon>
        <taxon>Sphingomonadaceae</taxon>
        <taxon>Sphingomonas</taxon>
    </lineage>
</organism>
<comment type="similarity">
    <text evidence="2 4">Belongs to the MoeA family.</text>
</comment>
<keyword evidence="4" id="KW-0460">Magnesium</keyword>
<dbReference type="SUPFAM" id="SSF63882">
    <property type="entry name" value="MoeA N-terminal region -like"/>
    <property type="match status" value="1"/>
</dbReference>
<keyword evidence="4" id="KW-0500">Molybdenum</keyword>
<comment type="cofactor">
    <cofactor evidence="4">
        <name>Mg(2+)</name>
        <dbReference type="ChEBI" id="CHEBI:18420"/>
    </cofactor>
</comment>
<dbReference type="Pfam" id="PF00994">
    <property type="entry name" value="MoCF_biosynth"/>
    <property type="match status" value="1"/>
</dbReference>
<dbReference type="InterPro" id="IPR036425">
    <property type="entry name" value="MoaB/Mog-like_dom_sf"/>
</dbReference>
<dbReference type="InterPro" id="IPR005110">
    <property type="entry name" value="MoeA_linker/N"/>
</dbReference>
<evidence type="ECO:0000256" key="2">
    <source>
        <dbReference type="ARBA" id="ARBA00010763"/>
    </source>
</evidence>
<keyword evidence="4" id="KW-0479">Metal-binding</keyword>
<comment type="function">
    <text evidence="1 4">Catalyzes the insertion of molybdate into adenylated molybdopterin with the concomitant release of AMP.</text>
</comment>
<dbReference type="Proteomes" id="UP001419910">
    <property type="component" value="Unassembled WGS sequence"/>
</dbReference>
<proteinExistence type="inferred from homology"/>
<dbReference type="Gene3D" id="2.40.340.10">
    <property type="entry name" value="MoeA, C-terminal, domain IV"/>
    <property type="match status" value="1"/>
</dbReference>
<gene>
    <name evidence="6" type="ORF">ABC974_04600</name>
</gene>
<dbReference type="InterPro" id="IPR036688">
    <property type="entry name" value="MoeA_C_domain_IV_sf"/>
</dbReference>
<dbReference type="EMBL" id="JBDIME010000003">
    <property type="protein sequence ID" value="MEN2788897.1"/>
    <property type="molecule type" value="Genomic_DNA"/>
</dbReference>
<comment type="caution">
    <text evidence="6">The sequence shown here is derived from an EMBL/GenBank/DDBJ whole genome shotgun (WGS) entry which is preliminary data.</text>
</comment>
<dbReference type="CDD" id="cd00887">
    <property type="entry name" value="MoeA"/>
    <property type="match status" value="1"/>
</dbReference>
<dbReference type="RefSeq" id="WP_343891554.1">
    <property type="nucleotide sequence ID" value="NZ_BAAAEH010000047.1"/>
</dbReference>
<comment type="pathway">
    <text evidence="4">Cofactor biosynthesis; molybdopterin biosynthesis.</text>
</comment>
<evidence type="ECO:0000256" key="4">
    <source>
        <dbReference type="RuleBase" id="RU365090"/>
    </source>
</evidence>
<dbReference type="InterPro" id="IPR038987">
    <property type="entry name" value="MoeA-like"/>
</dbReference>
<comment type="catalytic activity">
    <reaction evidence="3">
        <text>adenylyl-molybdopterin + molybdate = Mo-molybdopterin + AMP + H(+)</text>
        <dbReference type="Rhea" id="RHEA:35047"/>
        <dbReference type="ChEBI" id="CHEBI:15378"/>
        <dbReference type="ChEBI" id="CHEBI:36264"/>
        <dbReference type="ChEBI" id="CHEBI:62727"/>
        <dbReference type="ChEBI" id="CHEBI:71302"/>
        <dbReference type="ChEBI" id="CHEBI:456215"/>
        <dbReference type="EC" id="2.10.1.1"/>
    </reaction>
</comment>
<evidence type="ECO:0000256" key="1">
    <source>
        <dbReference type="ARBA" id="ARBA00002901"/>
    </source>
</evidence>
<dbReference type="EC" id="2.10.1.1" evidence="4"/>
<keyword evidence="7" id="KW-1185">Reference proteome</keyword>
<protein>
    <recommendedName>
        <fullName evidence="4">Molybdopterin molybdenumtransferase</fullName>
        <ecNumber evidence="4">2.10.1.1</ecNumber>
    </recommendedName>
</protein>
<dbReference type="SUPFAM" id="SSF53218">
    <property type="entry name" value="Molybdenum cofactor biosynthesis proteins"/>
    <property type="match status" value="1"/>
</dbReference>
<evidence type="ECO:0000313" key="6">
    <source>
        <dbReference type="EMBL" id="MEN2788897.1"/>
    </source>
</evidence>
<dbReference type="PANTHER" id="PTHR10192">
    <property type="entry name" value="MOLYBDOPTERIN BIOSYNTHESIS PROTEIN"/>
    <property type="match status" value="1"/>
</dbReference>
<dbReference type="Gene3D" id="3.40.980.10">
    <property type="entry name" value="MoaB/Mog-like domain"/>
    <property type="match status" value="1"/>
</dbReference>
<sequence>MVSVDRALQLLLAEGATRAPEHIALDRAGGRILAAPIVARRAAPARDASAMDGYAVRDADLVADWNALTVIGESVAGHGHTGSLKTGSAVRIFTGAPVPDGADRVILQEQVRRMGSQVLVPHPCAQKRHIRQAGSDFIAGDLLVDAGVPLTPARLVAAAAADIAEVAVFGRPKVMVIATGDELRTPGFDMARPDSIPESVSFGVAELARHFGAEVAIHPRLPDDLDRLQGAAAEMLDKADILVVIGGASVGDRDFSRRMFERAGLRLHFSKVLMRPGKPVWFGKAGGTCILGLPGNPTAAMITARLFLAPLVAAMAGREARTALDWRARPLADGLEVNGDYECFLGAGTRAGGVSASANRDSSAQRALAATEVLIRRRPHAPAAAAGDFVETLEF</sequence>
<feature type="domain" description="MoaB/Mog" evidence="5">
    <location>
        <begin position="175"/>
        <end position="314"/>
    </location>
</feature>
<evidence type="ECO:0000313" key="7">
    <source>
        <dbReference type="Proteomes" id="UP001419910"/>
    </source>
</evidence>
<dbReference type="Gene3D" id="2.170.190.11">
    <property type="entry name" value="Molybdopterin biosynthesis moea protein, domain 3"/>
    <property type="match status" value="1"/>
</dbReference>
<dbReference type="Gene3D" id="3.90.105.10">
    <property type="entry name" value="Molybdopterin biosynthesis moea protein, domain 2"/>
    <property type="match status" value="1"/>
</dbReference>
<name>A0ABU9XZE7_9SPHN</name>
<dbReference type="PANTHER" id="PTHR10192:SF5">
    <property type="entry name" value="GEPHYRIN"/>
    <property type="match status" value="1"/>
</dbReference>
<dbReference type="InterPro" id="IPR036135">
    <property type="entry name" value="MoeA_linker/N_sf"/>
</dbReference>
<dbReference type="SMART" id="SM00852">
    <property type="entry name" value="MoCF_biosynth"/>
    <property type="match status" value="1"/>
</dbReference>
<dbReference type="Pfam" id="PF03453">
    <property type="entry name" value="MoeA_N"/>
    <property type="match status" value="1"/>
</dbReference>
<accession>A0ABU9XZE7</accession>
<reference evidence="6 7" key="1">
    <citation type="submission" date="2024-05" db="EMBL/GenBank/DDBJ databases">
        <authorList>
            <person name="Liu Q."/>
            <person name="Xin Y.-H."/>
        </authorList>
    </citation>
    <scope>NUCLEOTIDE SEQUENCE [LARGE SCALE GENOMIC DNA]</scope>
    <source>
        <strain evidence="6 7">CGMCC 1.10181</strain>
    </source>
</reference>
<evidence type="ECO:0000256" key="3">
    <source>
        <dbReference type="ARBA" id="ARBA00047317"/>
    </source>
</evidence>
<keyword evidence="4" id="KW-0808">Transferase</keyword>
<dbReference type="InterPro" id="IPR001453">
    <property type="entry name" value="MoaB/Mog_dom"/>
</dbReference>
<keyword evidence="4" id="KW-0501">Molybdenum cofactor biosynthesis</keyword>
<evidence type="ECO:0000259" key="5">
    <source>
        <dbReference type="SMART" id="SM00852"/>
    </source>
</evidence>